<dbReference type="InterPro" id="IPR006094">
    <property type="entry name" value="Oxid_FAD_bind_N"/>
</dbReference>
<feature type="region of interest" description="Disordered" evidence="6">
    <location>
        <begin position="16"/>
        <end position="36"/>
    </location>
</feature>
<dbReference type="OrthoDB" id="2683906at2759"/>
<protein>
    <recommendedName>
        <fullName evidence="7">FAD-binding PCMH-type domain-containing protein</fullName>
    </recommendedName>
</protein>
<comment type="caution">
    <text evidence="8">The sequence shown here is derived from an EMBL/GenBank/DDBJ whole genome shotgun (WGS) entry which is preliminary data.</text>
</comment>
<reference evidence="8" key="2">
    <citation type="submission" date="2021-10" db="EMBL/GenBank/DDBJ databases">
        <title>Phylogenomics reveals ancestral predisposition of the termite-cultivated fungus Termitomyces towards a domesticated lifestyle.</title>
        <authorList>
            <person name="Auxier B."/>
            <person name="Grum-Grzhimaylo A."/>
            <person name="Cardenas M.E."/>
            <person name="Lodge J.D."/>
            <person name="Laessoe T."/>
            <person name="Pedersen O."/>
            <person name="Smith M.E."/>
            <person name="Kuyper T.W."/>
            <person name="Franco-Molano E.A."/>
            <person name="Baroni T.J."/>
            <person name="Aanen D.K."/>
        </authorList>
    </citation>
    <scope>NUCLEOTIDE SEQUENCE</scope>
    <source>
        <strain evidence="8">D49</strain>
    </source>
</reference>
<evidence type="ECO:0000256" key="4">
    <source>
        <dbReference type="ARBA" id="ARBA00022827"/>
    </source>
</evidence>
<comment type="similarity">
    <text evidence="2">Belongs to the oxygen-dependent FAD-linked oxidoreductase family.</text>
</comment>
<accession>A0A9P7KJU0</accession>
<comment type="cofactor">
    <cofactor evidence="1">
        <name>FAD</name>
        <dbReference type="ChEBI" id="CHEBI:57692"/>
    </cofactor>
</comment>
<dbReference type="InterPro" id="IPR016167">
    <property type="entry name" value="FAD-bd_PCMH_sub1"/>
</dbReference>
<gene>
    <name evidence="8" type="ORF">H0H81_010042</name>
</gene>
<reference evidence="8" key="1">
    <citation type="submission" date="2021-02" db="EMBL/GenBank/DDBJ databases">
        <authorList>
            <person name="Nieuwenhuis M."/>
            <person name="Van De Peppel L.J.J."/>
        </authorList>
    </citation>
    <scope>NUCLEOTIDE SEQUENCE</scope>
    <source>
        <strain evidence="8">D49</strain>
    </source>
</reference>
<dbReference type="EMBL" id="JABCKI010000305">
    <property type="protein sequence ID" value="KAG5651060.1"/>
    <property type="molecule type" value="Genomic_DNA"/>
</dbReference>
<sequence>MRRRHRRMVEEAIRNGTWIPPPPETGTFGTGRARVDPSRKPKLWDAYLGTTEKSAQTEWDWESIRPFSASYIAPPPGDATNGANAAGGRAVASAQTPRLSYPQRVTRFFHPDRPEFTAQYQLEARTPATDAAATPNVAGGNEEVVPTPPKQIRVAVLIAMPHRGPERNTGVASSSTAPPRLHVDDDEELPHLEFGVALLDVHDTDEAHHVADADKVEGRRSSASGGNLATFKAQFKGDIVTQDDADYPQAIARWAVNGQRCAKVVAFVKDAEDVSLALKYARSNSLPIAIRGGGHSPAGSSSIEDGLVVGLSRYINGAKVDPEKQLVYVGGGALWEAVDKHGLATVAGNVNHPGIILVVFYNGTEEEGRSKFKAFIDIGPVADLTKEVPYENNTGMEHGQAVYQKGSAHPNPKYTSIAQAYEKLISLSKPGLKVNIVFEYFPLGKVISVPQGTTAFRRDPTPTLLLMAQWEETSGIDTERAREITHEITSIVAGTQTELLEAERFGYGNYDADAVTGRKAKAVFALNYPRLQTIKKRYDPDNIFNKWFAITPA</sequence>
<dbReference type="GO" id="GO:0016491">
    <property type="term" value="F:oxidoreductase activity"/>
    <property type="evidence" value="ECO:0007669"/>
    <property type="project" value="UniProtKB-KW"/>
</dbReference>
<dbReference type="PANTHER" id="PTHR42973">
    <property type="entry name" value="BINDING OXIDOREDUCTASE, PUTATIVE (AFU_ORTHOLOGUE AFUA_1G17690)-RELATED"/>
    <property type="match status" value="1"/>
</dbReference>
<evidence type="ECO:0000256" key="1">
    <source>
        <dbReference type="ARBA" id="ARBA00001974"/>
    </source>
</evidence>
<dbReference type="InterPro" id="IPR036318">
    <property type="entry name" value="FAD-bd_PCMH-like_sf"/>
</dbReference>
<evidence type="ECO:0000313" key="8">
    <source>
        <dbReference type="EMBL" id="KAG5651060.1"/>
    </source>
</evidence>
<keyword evidence="9" id="KW-1185">Reference proteome</keyword>
<dbReference type="InterPro" id="IPR016166">
    <property type="entry name" value="FAD-bd_PCMH"/>
</dbReference>
<dbReference type="Pfam" id="PF01565">
    <property type="entry name" value="FAD_binding_4"/>
    <property type="match status" value="1"/>
</dbReference>
<dbReference type="AlphaFoldDB" id="A0A9P7KJU0"/>
<dbReference type="Gene3D" id="3.30.43.10">
    <property type="entry name" value="Uridine Diphospho-n-acetylenolpyruvylglucosamine Reductase, domain 2"/>
    <property type="match status" value="1"/>
</dbReference>
<dbReference type="InterPro" id="IPR050416">
    <property type="entry name" value="FAD-linked_Oxidoreductase"/>
</dbReference>
<name>A0A9P7KJU0_9AGAR</name>
<dbReference type="PROSITE" id="PS51387">
    <property type="entry name" value="FAD_PCMH"/>
    <property type="match status" value="1"/>
</dbReference>
<dbReference type="Proteomes" id="UP000717328">
    <property type="component" value="Unassembled WGS sequence"/>
</dbReference>
<evidence type="ECO:0000259" key="7">
    <source>
        <dbReference type="PROSITE" id="PS51387"/>
    </source>
</evidence>
<dbReference type="Gene3D" id="3.40.462.20">
    <property type="match status" value="1"/>
</dbReference>
<evidence type="ECO:0000256" key="5">
    <source>
        <dbReference type="ARBA" id="ARBA00023002"/>
    </source>
</evidence>
<keyword evidence="4" id="KW-0274">FAD</keyword>
<feature type="domain" description="FAD-binding PCMH-type" evidence="7">
    <location>
        <begin position="257"/>
        <end position="443"/>
    </location>
</feature>
<keyword evidence="3" id="KW-0285">Flavoprotein</keyword>
<dbReference type="InterPro" id="IPR012951">
    <property type="entry name" value="BBE"/>
</dbReference>
<dbReference type="PANTHER" id="PTHR42973:SF39">
    <property type="entry name" value="FAD-BINDING PCMH-TYPE DOMAIN-CONTAINING PROTEIN"/>
    <property type="match status" value="1"/>
</dbReference>
<dbReference type="GO" id="GO:0071949">
    <property type="term" value="F:FAD binding"/>
    <property type="evidence" value="ECO:0007669"/>
    <property type="project" value="InterPro"/>
</dbReference>
<proteinExistence type="inferred from homology"/>
<keyword evidence="5" id="KW-0560">Oxidoreductase</keyword>
<organism evidence="8 9">
    <name type="scientific">Sphagnurus paluster</name>
    <dbReference type="NCBI Taxonomy" id="117069"/>
    <lineage>
        <taxon>Eukaryota</taxon>
        <taxon>Fungi</taxon>
        <taxon>Dikarya</taxon>
        <taxon>Basidiomycota</taxon>
        <taxon>Agaricomycotina</taxon>
        <taxon>Agaricomycetes</taxon>
        <taxon>Agaricomycetidae</taxon>
        <taxon>Agaricales</taxon>
        <taxon>Tricholomatineae</taxon>
        <taxon>Lyophyllaceae</taxon>
        <taxon>Sphagnurus</taxon>
    </lineage>
</organism>
<dbReference type="Pfam" id="PF08031">
    <property type="entry name" value="BBE"/>
    <property type="match status" value="1"/>
</dbReference>
<evidence type="ECO:0000256" key="6">
    <source>
        <dbReference type="SAM" id="MobiDB-lite"/>
    </source>
</evidence>
<evidence type="ECO:0000256" key="3">
    <source>
        <dbReference type="ARBA" id="ARBA00022630"/>
    </source>
</evidence>
<dbReference type="SUPFAM" id="SSF56176">
    <property type="entry name" value="FAD-binding/transporter-associated domain-like"/>
    <property type="match status" value="1"/>
</dbReference>
<evidence type="ECO:0000256" key="2">
    <source>
        <dbReference type="ARBA" id="ARBA00005466"/>
    </source>
</evidence>
<evidence type="ECO:0000313" key="9">
    <source>
        <dbReference type="Proteomes" id="UP000717328"/>
    </source>
</evidence>